<reference evidence="2" key="1">
    <citation type="journal article" date="2021" name="Mol. Ecol. Resour.">
        <title>Apolygus lucorum genome provides insights into omnivorousness and mesophyll feeding.</title>
        <authorList>
            <person name="Liu Y."/>
            <person name="Liu H."/>
            <person name="Wang H."/>
            <person name="Huang T."/>
            <person name="Liu B."/>
            <person name="Yang B."/>
            <person name="Yin L."/>
            <person name="Li B."/>
            <person name="Zhang Y."/>
            <person name="Zhang S."/>
            <person name="Jiang F."/>
            <person name="Zhang X."/>
            <person name="Ren Y."/>
            <person name="Wang B."/>
            <person name="Wang S."/>
            <person name="Lu Y."/>
            <person name="Wu K."/>
            <person name="Fan W."/>
            <person name="Wang G."/>
        </authorList>
    </citation>
    <scope>NUCLEOTIDE SEQUENCE</scope>
    <source>
        <strain evidence="2">12Hb</strain>
    </source>
</reference>
<evidence type="ECO:0000313" key="3">
    <source>
        <dbReference type="Proteomes" id="UP000466442"/>
    </source>
</evidence>
<feature type="compositionally biased region" description="Polar residues" evidence="1">
    <location>
        <begin position="351"/>
        <end position="365"/>
    </location>
</feature>
<comment type="caution">
    <text evidence="2">The sequence shown here is derived from an EMBL/GenBank/DDBJ whole genome shotgun (WGS) entry which is preliminary data.</text>
</comment>
<dbReference type="AlphaFoldDB" id="A0A8S9XU74"/>
<dbReference type="OrthoDB" id="6609876at2759"/>
<evidence type="ECO:0008006" key="4">
    <source>
        <dbReference type="Google" id="ProtNLM"/>
    </source>
</evidence>
<name>A0A8S9XU74_APOLU</name>
<organism evidence="2 3">
    <name type="scientific">Apolygus lucorum</name>
    <name type="common">Small green plant bug</name>
    <name type="synonym">Lygocoris lucorum</name>
    <dbReference type="NCBI Taxonomy" id="248454"/>
    <lineage>
        <taxon>Eukaryota</taxon>
        <taxon>Metazoa</taxon>
        <taxon>Ecdysozoa</taxon>
        <taxon>Arthropoda</taxon>
        <taxon>Hexapoda</taxon>
        <taxon>Insecta</taxon>
        <taxon>Pterygota</taxon>
        <taxon>Neoptera</taxon>
        <taxon>Paraneoptera</taxon>
        <taxon>Hemiptera</taxon>
        <taxon>Heteroptera</taxon>
        <taxon>Panheteroptera</taxon>
        <taxon>Cimicomorpha</taxon>
        <taxon>Miridae</taxon>
        <taxon>Mirini</taxon>
        <taxon>Apolygus</taxon>
    </lineage>
</organism>
<feature type="region of interest" description="Disordered" evidence="1">
    <location>
        <begin position="178"/>
        <end position="227"/>
    </location>
</feature>
<keyword evidence="3" id="KW-1185">Reference proteome</keyword>
<evidence type="ECO:0000256" key="1">
    <source>
        <dbReference type="SAM" id="MobiDB-lite"/>
    </source>
</evidence>
<feature type="compositionally biased region" description="Polar residues" evidence="1">
    <location>
        <begin position="138"/>
        <end position="154"/>
    </location>
</feature>
<dbReference type="EMBL" id="WIXP02000004">
    <property type="protein sequence ID" value="KAF6211851.1"/>
    <property type="molecule type" value="Genomic_DNA"/>
</dbReference>
<feature type="compositionally biased region" description="Polar residues" evidence="1">
    <location>
        <begin position="198"/>
        <end position="210"/>
    </location>
</feature>
<dbReference type="PANTHER" id="PTHR45749">
    <property type="match status" value="1"/>
</dbReference>
<feature type="compositionally biased region" description="Basic and acidic residues" evidence="1">
    <location>
        <begin position="181"/>
        <end position="197"/>
    </location>
</feature>
<evidence type="ECO:0000313" key="2">
    <source>
        <dbReference type="EMBL" id="KAF6211851.1"/>
    </source>
</evidence>
<proteinExistence type="predicted"/>
<feature type="region of interest" description="Disordered" evidence="1">
    <location>
        <begin position="127"/>
        <end position="154"/>
    </location>
</feature>
<feature type="region of interest" description="Disordered" evidence="1">
    <location>
        <begin position="241"/>
        <end position="280"/>
    </location>
</feature>
<gene>
    <name evidence="2" type="ORF">GE061_012367</name>
</gene>
<feature type="region of interest" description="Disordered" evidence="1">
    <location>
        <begin position="351"/>
        <end position="395"/>
    </location>
</feature>
<accession>A0A8S9XU74</accession>
<dbReference type="Proteomes" id="UP000466442">
    <property type="component" value="Unassembled WGS sequence"/>
</dbReference>
<protein>
    <recommendedName>
        <fullName evidence="4">DUF4371 domain-containing protein</fullName>
    </recommendedName>
</protein>
<feature type="compositionally biased region" description="Basic and acidic residues" evidence="1">
    <location>
        <begin position="254"/>
        <end position="270"/>
    </location>
</feature>
<feature type="region of interest" description="Disordered" evidence="1">
    <location>
        <begin position="1"/>
        <end position="26"/>
    </location>
</feature>
<dbReference type="PANTHER" id="PTHR45749:SF21">
    <property type="entry name" value="DUF4371 DOMAIN-CONTAINING PROTEIN"/>
    <property type="match status" value="1"/>
</dbReference>
<sequence>MTSKRHFENIQNSSLQPPEHQKRVKRERSIDFWDNFIEDQKVGRRDNVSGMIIKKEKLDDREDIEELSDESLMEIIKEESTEFQNEEGEEDPLMVVEQDPLQMTVNVNESQCDKKLKKVLEMSKLEQPGAQKLKSEGTENSSIDPFYSSMQSEVHNTESELPMFHLLVPEANTLPQVQVPVKREEDNHMKMAAEGHEPQSQTELKIQTYASLAAQRDTKDSSSSWHEGTFFEKSSKIKRISREKMVMKPKPKKPKDEPRQSFIDLSERSQTKKSTIAQEKDVSILEEEDPLDLQEILPLSAAKLDNQTLDSTESSLSERELPLADPLPLCHNAGTFGLEKTLNIQSIEGKQPFSVQRHSPATTTPYKLPPRSEKNRKQTGCSELPSKEGKNSIKETISAPKTSTCLLSNILTKPERSFVEPNGLDPTNESMGLVNHVCCAINTLLIKKFTGSQWNDEQRRHIVFKDRRPVPVFKEWKKEKILYKRNHWLSGCNKLKKYVCWYCLLFSTKGVWSIGYGNKNFQKEADKHAVSLTHLENKRHFSNWKKGSQEEWKQADSSSLISRLLTTEFLLWDDKERIELLKSGKPYPTYEETRMYLRRPLGNRQEVCRPAHHFKCFETITWLTGCLEINSTFCWPCLLFSPACAKLGTPLYNESSSTKFQPLSTGAKEHEKQKLHMKAYLRLRVRERELKETITSPTPTVGYERMIKNRIFMKYLIDAICARKKQISNHVDTNAEYASIARLMYSYNESLKMFLDDFESTLAGINHEFPEIVMSSIEHILMNEIKKEVQDSKFISCIIDSTSMPNRGCQVIIRYVDGKGEIQERFVGLLKLKQDEMKNDVPATLSTKIKAILNDKLDAKQKVIGFTYDGAFLKPSDIITFNKHMRSNYPLTKFFHHRKHGWDILLQQTLAQLDYCTAFIRDLEHLSRFLTTTRGAKEWICSMDQQSPNSMNSPGAIVEVIRKHFVSIIIFLDTMVQQSESWKVKVVNQASELLEFLRPLHTRFLILLLAKINEIMVPLSKELEDEWATSNKHSISGAAVECIVKMNALSAEFEDLYQIAYDMLPPSQRCGSSYQVPKNRLRIQFDGIIEHVSMFIRNRDAEMEKGCFRVNQFLTRQTSTESVRENMTSLDWVPPELELDEANLEAQLEFLRNDQHFCGNNSLIKLMNEHGMEDVTPELLKLLKFVYTIPMKATDNGTKPANGGGIGALDRMKIYVQINSKLEFPDALMWMEKCLLTRLQEKNEFYVSVIDHLANGNHVEGILAELK</sequence>